<proteinExistence type="predicted"/>
<dbReference type="Proteomes" id="UP000008560">
    <property type="component" value="Chromosome"/>
</dbReference>
<dbReference type="KEGG" id="bfg:BF638R_3059"/>
<evidence type="ECO:0000313" key="2">
    <source>
        <dbReference type="Proteomes" id="UP000008560"/>
    </source>
</evidence>
<reference evidence="1 2" key="1">
    <citation type="journal article" date="2010" name="Microbiology">
        <title>Twenty-eight divergent polysaccharide loci specifying within- and amongst-strain capsule diversity in three strains of Bacteroides fragilis.</title>
        <authorList>
            <person name="Patrick S."/>
            <person name="Blakely G.W."/>
            <person name="Houston S."/>
            <person name="Moore J."/>
            <person name="Abratt V.R."/>
            <person name="Bertalan M."/>
            <person name="Cerdeno-Tarraga A.M."/>
            <person name="Quail M.A."/>
            <person name="Corton N."/>
            <person name="Corton C."/>
            <person name="Bignell A."/>
            <person name="Barron A."/>
            <person name="Clark L."/>
            <person name="Bentley S.D."/>
            <person name="Parkhill J."/>
        </authorList>
    </citation>
    <scope>NUCLEOTIDE SEQUENCE [LARGE SCALE GENOMIC DNA]</scope>
    <source>
        <strain evidence="1 2">638R</strain>
    </source>
</reference>
<name>E1WT36_BACF6</name>
<dbReference type="EMBL" id="FQ312004">
    <property type="protein sequence ID" value="CBW23536.1"/>
    <property type="molecule type" value="Genomic_DNA"/>
</dbReference>
<dbReference type="PATRIC" id="fig|862962.3.peg.3145"/>
<organism evidence="1 2">
    <name type="scientific">Bacteroides fragilis (strain 638R)</name>
    <dbReference type="NCBI Taxonomy" id="862962"/>
    <lineage>
        <taxon>Bacteria</taxon>
        <taxon>Pseudomonadati</taxon>
        <taxon>Bacteroidota</taxon>
        <taxon>Bacteroidia</taxon>
        <taxon>Bacteroidales</taxon>
        <taxon>Bacteroidaceae</taxon>
        <taxon>Bacteroides</taxon>
    </lineage>
</organism>
<sequence>MSDCLMSYEKLPFKEYTVMSNNLIQKLGCADVYRTYVLLLTADKNTLITDTTIDQLASFVGDKPANYKSGKSSKSFNDKLRATWEVAIQNKDSGRNDRTWTDYIFSPVSFGHYRRINREFYDSYNSTLDLKLRGFILKLFSAAEPHSHTITLSVRKLKELIHMGHGTISNHIEQLRDMDLLDEVGDSIILKAKGLLIDLPKDKYVEEVKADFEHMIAFNESRGNPISRECMIYKKYKENNFEGVKDMHALMKSLSSGLVGRKQKVKDKEELPDIIL</sequence>
<protein>
    <submittedName>
        <fullName evidence="1">Uncharacterized protein</fullName>
    </submittedName>
</protein>
<evidence type="ECO:0000313" key="1">
    <source>
        <dbReference type="EMBL" id="CBW23536.1"/>
    </source>
</evidence>
<accession>E1WT36</accession>
<gene>
    <name evidence="1" type="ordered locus">BF638R_3059</name>
</gene>
<dbReference type="AlphaFoldDB" id="E1WT36"/>
<dbReference type="HOGENOM" id="CLU_1025481_0_0_10"/>